<sequence>ATHSYDARDAEELYVAVIAKKQLHMIRQATAQALFLLRWALLLMGVDSSEAGTPPIRYGPSYFFITFFPSQWSEEVKRERE</sequence>
<evidence type="ECO:0000313" key="1">
    <source>
        <dbReference type="EMBL" id="EJW82370.1"/>
    </source>
</evidence>
<reference evidence="2" key="1">
    <citation type="submission" date="2012-08" db="EMBL/GenBank/DDBJ databases">
        <title>The Genome Sequence of Wuchereria bancrofti.</title>
        <authorList>
            <person name="Nutman T.B."/>
            <person name="Fink D.L."/>
            <person name="Russ C."/>
            <person name="Young S."/>
            <person name="Zeng Q."/>
            <person name="Koehrsen M."/>
            <person name="Alvarado L."/>
            <person name="Berlin A."/>
            <person name="Chapman S.B."/>
            <person name="Chen Z."/>
            <person name="Freedman E."/>
            <person name="Gellesch M."/>
            <person name="Goldberg J."/>
            <person name="Griggs A."/>
            <person name="Gujja S."/>
            <person name="Heilman E.R."/>
            <person name="Heiman D."/>
            <person name="Hepburn T."/>
            <person name="Howarth C."/>
            <person name="Jen D."/>
            <person name="Larson L."/>
            <person name="Lewis B."/>
            <person name="Mehta T."/>
            <person name="Park D."/>
            <person name="Pearson M."/>
            <person name="Roberts A."/>
            <person name="Saif S."/>
            <person name="Shea T."/>
            <person name="Shenoy N."/>
            <person name="Sisk P."/>
            <person name="Stolte C."/>
            <person name="Sykes S."/>
            <person name="Walk T."/>
            <person name="White J."/>
            <person name="Yandava C."/>
            <person name="Haas B."/>
            <person name="Henn M.R."/>
            <person name="Nusbaum C."/>
            <person name="Birren B."/>
        </authorList>
    </citation>
    <scope>NUCLEOTIDE SEQUENCE [LARGE SCALE GENOMIC DNA]</scope>
    <source>
        <strain evidence="2">NA</strain>
    </source>
</reference>
<dbReference type="EMBL" id="ADBV01002926">
    <property type="protein sequence ID" value="EJW82370.1"/>
    <property type="molecule type" value="Genomic_DNA"/>
</dbReference>
<dbReference type="AlphaFoldDB" id="J9B5Q8"/>
<feature type="non-terminal residue" evidence="1">
    <location>
        <position position="1"/>
    </location>
</feature>
<evidence type="ECO:0000313" key="2">
    <source>
        <dbReference type="Proteomes" id="UP000004810"/>
    </source>
</evidence>
<dbReference type="Proteomes" id="UP000004810">
    <property type="component" value="Unassembled WGS sequence"/>
</dbReference>
<gene>
    <name evidence="1" type="ORF">WUBG_06719</name>
</gene>
<comment type="caution">
    <text evidence="1">The sequence shown here is derived from an EMBL/GenBank/DDBJ whole genome shotgun (WGS) entry which is preliminary data.</text>
</comment>
<protein>
    <submittedName>
        <fullName evidence="1">Uncharacterized protein</fullName>
    </submittedName>
</protein>
<organism evidence="1 2">
    <name type="scientific">Wuchereria bancrofti</name>
    <dbReference type="NCBI Taxonomy" id="6293"/>
    <lineage>
        <taxon>Eukaryota</taxon>
        <taxon>Metazoa</taxon>
        <taxon>Ecdysozoa</taxon>
        <taxon>Nematoda</taxon>
        <taxon>Chromadorea</taxon>
        <taxon>Rhabditida</taxon>
        <taxon>Spirurina</taxon>
        <taxon>Spiruromorpha</taxon>
        <taxon>Filarioidea</taxon>
        <taxon>Onchocercidae</taxon>
        <taxon>Wuchereria</taxon>
    </lineage>
</organism>
<name>J9B5Q8_WUCBA</name>
<proteinExistence type="predicted"/>
<accession>J9B5Q8</accession>